<dbReference type="SUPFAM" id="SSF55620">
    <property type="entry name" value="Tetrahydrobiopterin biosynthesis enzymes-like"/>
    <property type="match status" value="1"/>
</dbReference>
<dbReference type="InterPro" id="IPR020602">
    <property type="entry name" value="GTP_CycHdrlase_I_dom"/>
</dbReference>
<dbReference type="GO" id="GO:0003934">
    <property type="term" value="F:GTP cyclohydrolase I activity"/>
    <property type="evidence" value="ECO:0007669"/>
    <property type="project" value="UniProtKB-EC"/>
</dbReference>
<dbReference type="Proteomes" id="UP001589776">
    <property type="component" value="Unassembled WGS sequence"/>
</dbReference>
<dbReference type="Pfam" id="PF01227">
    <property type="entry name" value="GTP_cyclohydroI"/>
    <property type="match status" value="1"/>
</dbReference>
<evidence type="ECO:0000259" key="1">
    <source>
        <dbReference type="Pfam" id="PF01227"/>
    </source>
</evidence>
<proteinExistence type="predicted"/>
<feature type="domain" description="GTP cyclohydrolase I" evidence="1">
    <location>
        <begin position="15"/>
        <end position="58"/>
    </location>
</feature>
<keyword evidence="3" id="KW-1185">Reference proteome</keyword>
<organism evidence="2 3">
    <name type="scientific">Paenibacillus chartarius</name>
    <dbReference type="NCBI Taxonomy" id="747481"/>
    <lineage>
        <taxon>Bacteria</taxon>
        <taxon>Bacillati</taxon>
        <taxon>Bacillota</taxon>
        <taxon>Bacilli</taxon>
        <taxon>Bacillales</taxon>
        <taxon>Paenibacillaceae</taxon>
        <taxon>Paenibacillus</taxon>
    </lineage>
</organism>
<keyword evidence="2" id="KW-0378">Hydrolase</keyword>
<name>A0ABV6DLT5_9BACL</name>
<sequence>MNPLLNNIVKPTEPIQECIRSLLREIGEVPAREGLRDTPKRVAEMYKEEFAGVGDAQKGSFRRQYRTLRGIRAFPVKGLKLAESI</sequence>
<dbReference type="InterPro" id="IPR043134">
    <property type="entry name" value="GTP-CH-I_N"/>
</dbReference>
<protein>
    <submittedName>
        <fullName evidence="2">GTP cyclohydrolase I</fullName>
        <ecNumber evidence="2">3.5.4.16</ecNumber>
    </submittedName>
</protein>
<evidence type="ECO:0000313" key="3">
    <source>
        <dbReference type="Proteomes" id="UP001589776"/>
    </source>
</evidence>
<dbReference type="Gene3D" id="1.10.286.10">
    <property type="match status" value="1"/>
</dbReference>
<dbReference type="EC" id="3.5.4.16" evidence="2"/>
<dbReference type="EMBL" id="JBHLWN010000057">
    <property type="protein sequence ID" value="MFC0213610.1"/>
    <property type="molecule type" value="Genomic_DNA"/>
</dbReference>
<gene>
    <name evidence="2" type="ORF">ACFFK0_14290</name>
</gene>
<accession>A0ABV6DLT5</accession>
<dbReference type="RefSeq" id="WP_377470922.1">
    <property type="nucleotide sequence ID" value="NZ_JBHLWN010000057.1"/>
</dbReference>
<reference evidence="2 3" key="1">
    <citation type="submission" date="2024-09" db="EMBL/GenBank/DDBJ databases">
        <authorList>
            <person name="Sun Q."/>
            <person name="Mori K."/>
        </authorList>
    </citation>
    <scope>NUCLEOTIDE SEQUENCE [LARGE SCALE GENOMIC DNA]</scope>
    <source>
        <strain evidence="2 3">CCM 7759</strain>
    </source>
</reference>
<evidence type="ECO:0000313" key="2">
    <source>
        <dbReference type="EMBL" id="MFC0213610.1"/>
    </source>
</evidence>
<comment type="caution">
    <text evidence="2">The sequence shown here is derived from an EMBL/GenBank/DDBJ whole genome shotgun (WGS) entry which is preliminary data.</text>
</comment>